<name>A0A4C1VWR2_EUMVA</name>
<gene>
    <name evidence="1" type="ORF">EVAR_16371_1</name>
</gene>
<keyword evidence="2" id="KW-1185">Reference proteome</keyword>
<dbReference type="EMBL" id="BGZK01000415">
    <property type="protein sequence ID" value="GBP42275.1"/>
    <property type="molecule type" value="Genomic_DNA"/>
</dbReference>
<sequence>MRCRRGLQVEGFAGNKFRHDSQCCVTFRAVITLTERPIVFCQPKMPRKRIKKPSRGESDISLYKNAMKLD</sequence>
<comment type="caution">
    <text evidence="1">The sequence shown here is derived from an EMBL/GenBank/DDBJ whole genome shotgun (WGS) entry which is preliminary data.</text>
</comment>
<dbReference type="Proteomes" id="UP000299102">
    <property type="component" value="Unassembled WGS sequence"/>
</dbReference>
<organism evidence="1 2">
    <name type="scientific">Eumeta variegata</name>
    <name type="common">Bagworm moth</name>
    <name type="synonym">Eumeta japonica</name>
    <dbReference type="NCBI Taxonomy" id="151549"/>
    <lineage>
        <taxon>Eukaryota</taxon>
        <taxon>Metazoa</taxon>
        <taxon>Ecdysozoa</taxon>
        <taxon>Arthropoda</taxon>
        <taxon>Hexapoda</taxon>
        <taxon>Insecta</taxon>
        <taxon>Pterygota</taxon>
        <taxon>Neoptera</taxon>
        <taxon>Endopterygota</taxon>
        <taxon>Lepidoptera</taxon>
        <taxon>Glossata</taxon>
        <taxon>Ditrysia</taxon>
        <taxon>Tineoidea</taxon>
        <taxon>Psychidae</taxon>
        <taxon>Oiketicinae</taxon>
        <taxon>Eumeta</taxon>
    </lineage>
</organism>
<proteinExistence type="predicted"/>
<evidence type="ECO:0000313" key="2">
    <source>
        <dbReference type="Proteomes" id="UP000299102"/>
    </source>
</evidence>
<evidence type="ECO:0000313" key="1">
    <source>
        <dbReference type="EMBL" id="GBP42275.1"/>
    </source>
</evidence>
<protein>
    <submittedName>
        <fullName evidence="1">Uncharacterized protein</fullName>
    </submittedName>
</protein>
<accession>A0A4C1VWR2</accession>
<reference evidence="1 2" key="1">
    <citation type="journal article" date="2019" name="Commun. Biol.">
        <title>The bagworm genome reveals a unique fibroin gene that provides high tensile strength.</title>
        <authorList>
            <person name="Kono N."/>
            <person name="Nakamura H."/>
            <person name="Ohtoshi R."/>
            <person name="Tomita M."/>
            <person name="Numata K."/>
            <person name="Arakawa K."/>
        </authorList>
    </citation>
    <scope>NUCLEOTIDE SEQUENCE [LARGE SCALE GENOMIC DNA]</scope>
</reference>
<dbReference type="AlphaFoldDB" id="A0A4C1VWR2"/>